<keyword evidence="6" id="KW-1185">Reference proteome</keyword>
<gene>
    <name evidence="5" type="ORF">MCOS_LOCUS5550</name>
</gene>
<dbReference type="OrthoDB" id="6249236at2759"/>
<feature type="compositionally biased region" description="Polar residues" evidence="4">
    <location>
        <begin position="211"/>
        <end position="223"/>
    </location>
</feature>
<reference evidence="5 6" key="1">
    <citation type="submission" date="2018-10" db="EMBL/GenBank/DDBJ databases">
        <authorList>
            <consortium name="Pathogen Informatics"/>
        </authorList>
    </citation>
    <scope>NUCLEOTIDE SEQUENCE [LARGE SCALE GENOMIC DNA]</scope>
</reference>
<evidence type="ECO:0000313" key="5">
    <source>
        <dbReference type="EMBL" id="VDD79547.1"/>
    </source>
</evidence>
<feature type="compositionally biased region" description="Low complexity" evidence="4">
    <location>
        <begin position="191"/>
        <end position="204"/>
    </location>
</feature>
<sequence length="644" mass="69476">MPGWLLVTRANRQSTRTRATQTSGVPASELEVRACVVDTWDIRAHARTTHALNDLEKAKRTWATHSPAAHLVLSTSVASGSDTKAAVGLYRVTEDLGNDQDTNLAASLANRDQVDRTGANAPPHLLPTSPSPVFFTKTPLPLNPLHQLPRDRANSLDGHILRSLMTRDMDDSPREIASTASSSPLHPMTDSSALSRSSSNGLSPANPPAPSVQQNPPSRNNGLLYNLLISSDSKIPPVRLKQPFASTNTTSISEAKKHRFEEPEQSRSMLEFTGLRRFSFGGYSASRGDRIPATLRGRSGPATVPMSFRPKIGRAIDECVAVNAVRASTFPNSSTSAHSILSALISSPCLDLSPGLSSTSTDSGLDEPLDLTGCSVRTRKTTTAQTIEAVQLAKKTARPVHARVSEWLRQAAEFAQSNKLLPVSWTLAFRSVWHRLLILSMAEHALDVVLVESPHAAEHLSVGEPILPWLALSSDVQQLVPTRKFANQVVHCLNGIREQNLSSEEFAMLRKAVLLTADQPEALPTFAVNTIRIARSATSGDADCCSSDQDDGGLSPLSRALLLLTEISPSKFAGLFCCHLKGESSLVNILPPELRSSSQPRPDAEQSILGSLIYDAPQPTSTETQTTAGQRIFTTPSVYTNPSF</sequence>
<feature type="compositionally biased region" description="Basic and acidic residues" evidence="4">
    <location>
        <begin position="165"/>
        <end position="174"/>
    </location>
</feature>
<dbReference type="PANTHER" id="PTHR24081:SF8">
    <property type="entry name" value="NR LBD DOMAIN-CONTAINING PROTEIN"/>
    <property type="match status" value="1"/>
</dbReference>
<dbReference type="GO" id="GO:0000122">
    <property type="term" value="P:negative regulation of transcription by RNA polymerase II"/>
    <property type="evidence" value="ECO:0007669"/>
    <property type="project" value="TreeGrafter"/>
</dbReference>
<accession>A0A0R3UET2</accession>
<organism evidence="5 6">
    <name type="scientific">Mesocestoides corti</name>
    <name type="common">Flatworm</name>
    <dbReference type="NCBI Taxonomy" id="53468"/>
    <lineage>
        <taxon>Eukaryota</taxon>
        <taxon>Metazoa</taxon>
        <taxon>Spiralia</taxon>
        <taxon>Lophotrochozoa</taxon>
        <taxon>Platyhelminthes</taxon>
        <taxon>Cestoda</taxon>
        <taxon>Eucestoda</taxon>
        <taxon>Cyclophyllidea</taxon>
        <taxon>Mesocestoididae</taxon>
        <taxon>Mesocestoides</taxon>
    </lineage>
</organism>
<evidence type="ECO:0000313" key="6">
    <source>
        <dbReference type="Proteomes" id="UP000267029"/>
    </source>
</evidence>
<dbReference type="GO" id="GO:0005634">
    <property type="term" value="C:nucleus"/>
    <property type="evidence" value="ECO:0007669"/>
    <property type="project" value="UniProtKB-SubCell"/>
</dbReference>
<proteinExistence type="predicted"/>
<evidence type="ECO:0000256" key="3">
    <source>
        <dbReference type="ARBA" id="ARBA00022490"/>
    </source>
</evidence>
<evidence type="ECO:0000256" key="4">
    <source>
        <dbReference type="SAM" id="MobiDB-lite"/>
    </source>
</evidence>
<dbReference type="Proteomes" id="UP000267029">
    <property type="component" value="Unassembled WGS sequence"/>
</dbReference>
<dbReference type="GO" id="GO:0005737">
    <property type="term" value="C:cytoplasm"/>
    <property type="evidence" value="ECO:0007669"/>
    <property type="project" value="UniProtKB-SubCell"/>
</dbReference>
<evidence type="ECO:0000256" key="1">
    <source>
        <dbReference type="ARBA" id="ARBA00004123"/>
    </source>
</evidence>
<feature type="compositionally biased region" description="Polar residues" evidence="4">
    <location>
        <begin position="244"/>
        <end position="253"/>
    </location>
</feature>
<name>A0A0R3UET2_MESCO</name>
<dbReference type="InterPro" id="IPR033544">
    <property type="entry name" value="NR0B1/2"/>
</dbReference>
<dbReference type="EMBL" id="UXSR01005200">
    <property type="protein sequence ID" value="VDD79547.1"/>
    <property type="molecule type" value="Genomic_DNA"/>
</dbReference>
<protein>
    <recommendedName>
        <fullName evidence="7">NR LBD domain-containing protein</fullName>
    </recommendedName>
</protein>
<evidence type="ECO:0000256" key="2">
    <source>
        <dbReference type="ARBA" id="ARBA00004496"/>
    </source>
</evidence>
<feature type="region of interest" description="Disordered" evidence="4">
    <location>
        <begin position="165"/>
        <end position="223"/>
    </location>
</feature>
<keyword evidence="3" id="KW-0963">Cytoplasm</keyword>
<feature type="region of interest" description="Disordered" evidence="4">
    <location>
        <begin position="239"/>
        <end position="267"/>
    </location>
</feature>
<dbReference type="AlphaFoldDB" id="A0A0R3UET2"/>
<dbReference type="GO" id="GO:0003714">
    <property type="term" value="F:transcription corepressor activity"/>
    <property type="evidence" value="ECO:0007669"/>
    <property type="project" value="TreeGrafter"/>
</dbReference>
<dbReference type="PANTHER" id="PTHR24081">
    <property type="entry name" value="NUCLEAR RECEPTOR SUBFAMILY 0 GROUP B"/>
    <property type="match status" value="1"/>
</dbReference>
<comment type="subcellular location">
    <subcellularLocation>
        <location evidence="2">Cytoplasm</location>
    </subcellularLocation>
    <subcellularLocation>
        <location evidence="1">Nucleus</location>
    </subcellularLocation>
</comment>
<evidence type="ECO:0008006" key="7">
    <source>
        <dbReference type="Google" id="ProtNLM"/>
    </source>
</evidence>